<comment type="subcellular location">
    <subcellularLocation>
        <location evidence="6">Cell membrane</location>
        <topology evidence="6">Multi-pass membrane protein</topology>
    </subcellularLocation>
    <subcellularLocation>
        <location evidence="1">Membrane</location>
        <topology evidence="1">Multi-pass membrane protein</topology>
    </subcellularLocation>
</comment>
<reference evidence="10 14" key="1">
    <citation type="journal article" date="2017" name="Elife">
        <title>Extensive horizontal gene transfer in cheese-associated bacteria.</title>
        <authorList>
            <person name="Bonham K.S."/>
            <person name="Wolfe B.E."/>
            <person name="Dutton R.J."/>
        </authorList>
    </citation>
    <scope>NUCLEOTIDE SEQUENCE [LARGE SCALE GENOMIC DNA]</scope>
    <source>
        <strain evidence="10 14">962_8</strain>
    </source>
</reference>
<evidence type="ECO:0000313" key="14">
    <source>
        <dbReference type="Proteomes" id="UP000218620"/>
    </source>
</evidence>
<reference evidence="9 18" key="5">
    <citation type="submission" date="2019-01" db="EMBL/GenBank/DDBJ databases">
        <title>Comparative genomic analysis of Brevibacterium aurantiacum sheds light on its evolution and its adaptation to smear-ripened cheeses.</title>
        <authorList>
            <person name="Moineau S."/>
        </authorList>
    </citation>
    <scope>NUCLEOTIDE SEQUENCE [LARGE SCALE GENOMIC DNA]</scope>
    <source>
        <strain evidence="9 18">SMQ-1420</strain>
    </source>
</reference>
<keyword evidence="3 6" id="KW-1133">Transmembrane helix</keyword>
<feature type="transmembrane region" description="Helical" evidence="6">
    <location>
        <begin position="267"/>
        <end position="287"/>
    </location>
</feature>
<evidence type="ECO:0000256" key="3">
    <source>
        <dbReference type="ARBA" id="ARBA00022989"/>
    </source>
</evidence>
<evidence type="ECO:0000256" key="7">
    <source>
        <dbReference type="SAM" id="MobiDB-lite"/>
    </source>
</evidence>
<evidence type="ECO:0000313" key="16">
    <source>
        <dbReference type="Proteomes" id="UP000234300"/>
    </source>
</evidence>
<gene>
    <name evidence="12" type="ORF">BAUR920_02999</name>
    <name evidence="11" type="ORF">BAURA63_00801</name>
    <name evidence="13" type="ORF">BAURA86_03489</name>
    <name evidence="10" type="ORF">CIK65_10425</name>
    <name evidence="9" type="ORF">CXR27_19090</name>
</gene>
<evidence type="ECO:0000256" key="2">
    <source>
        <dbReference type="ARBA" id="ARBA00022692"/>
    </source>
</evidence>
<dbReference type="GO" id="GO:0140359">
    <property type="term" value="F:ABC-type transporter activity"/>
    <property type="evidence" value="ECO:0007669"/>
    <property type="project" value="InterPro"/>
</dbReference>
<evidence type="ECO:0000313" key="18">
    <source>
        <dbReference type="Proteomes" id="UP000282731"/>
    </source>
</evidence>
<dbReference type="EMBL" id="FXZI01000016">
    <property type="protein sequence ID" value="SMY03879.1"/>
    <property type="molecule type" value="Genomic_DNA"/>
</dbReference>
<dbReference type="Pfam" id="PF01061">
    <property type="entry name" value="ABC2_membrane"/>
    <property type="match status" value="1"/>
</dbReference>
<reference evidence="15" key="3">
    <citation type="submission" date="2017-03" db="EMBL/GenBank/DDBJ databases">
        <authorList>
            <person name="Monnet C."/>
        </authorList>
    </citation>
    <scope>NUCLEOTIDE SEQUENCE [LARGE SCALE GENOMIC DNA]</scope>
    <source>
        <strain evidence="15">CNRZ 920</strain>
    </source>
</reference>
<evidence type="ECO:0000313" key="13">
    <source>
        <dbReference type="EMBL" id="SMY03879.1"/>
    </source>
</evidence>
<evidence type="ECO:0000313" key="17">
    <source>
        <dbReference type="Proteomes" id="UP000234327"/>
    </source>
</evidence>
<comment type="similarity">
    <text evidence="6">Belongs to the ABC-2 integral membrane protein family.</text>
</comment>
<keyword evidence="6" id="KW-1003">Cell membrane</keyword>
<evidence type="ECO:0000313" key="12">
    <source>
        <dbReference type="EMBL" id="SMX96878.1"/>
    </source>
</evidence>
<evidence type="ECO:0000313" key="15">
    <source>
        <dbReference type="Proteomes" id="UP000234289"/>
    </source>
</evidence>
<dbReference type="EMBL" id="FXZG01000021">
    <property type="protein sequence ID" value="SMX96878.1"/>
    <property type="molecule type" value="Genomic_DNA"/>
</dbReference>
<dbReference type="GO" id="GO:0046677">
    <property type="term" value="P:response to antibiotic"/>
    <property type="evidence" value="ECO:0007669"/>
    <property type="project" value="UniProtKB-KW"/>
</dbReference>
<evidence type="ECO:0000313" key="9">
    <source>
        <dbReference type="EMBL" id="AZT98855.1"/>
    </source>
</evidence>
<dbReference type="InterPro" id="IPR000412">
    <property type="entry name" value="ABC_2_transport"/>
</dbReference>
<feature type="transmembrane region" description="Helical" evidence="6">
    <location>
        <begin position="218"/>
        <end position="236"/>
    </location>
</feature>
<dbReference type="InterPro" id="IPR051784">
    <property type="entry name" value="Nod_factor_ABC_transporter"/>
</dbReference>
<feature type="compositionally biased region" description="Low complexity" evidence="7">
    <location>
        <begin position="8"/>
        <end position="31"/>
    </location>
</feature>
<feature type="transmembrane region" description="Helical" evidence="6">
    <location>
        <begin position="179"/>
        <end position="206"/>
    </location>
</feature>
<evidence type="ECO:0000256" key="4">
    <source>
        <dbReference type="ARBA" id="ARBA00023136"/>
    </source>
</evidence>
<dbReference type="PROSITE" id="PS51012">
    <property type="entry name" value="ABC_TM2"/>
    <property type="match status" value="1"/>
</dbReference>
<dbReference type="RefSeq" id="WP_096178238.1">
    <property type="nucleotide sequence ID" value="NZ_CP025332.1"/>
</dbReference>
<proteinExistence type="inferred from homology"/>
<reference evidence="9 18" key="4">
    <citation type="submission" date="2017-12" db="EMBL/GenBank/DDBJ databases">
        <authorList>
            <person name="Levesque S."/>
        </authorList>
    </citation>
    <scope>NUCLEOTIDE SEQUENCE [LARGE SCALE GENOMIC DNA]</scope>
    <source>
        <strain evidence="9 18">SMQ-1420</strain>
    </source>
</reference>
<dbReference type="EMBL" id="NRGQ01000012">
    <property type="protein sequence ID" value="PCC42818.1"/>
    <property type="molecule type" value="Genomic_DNA"/>
</dbReference>
<dbReference type="Proteomes" id="UP000234300">
    <property type="component" value="Unassembled WGS sequence"/>
</dbReference>
<keyword evidence="6" id="KW-0813">Transport</keyword>
<dbReference type="AlphaFoldDB" id="A0A2H1I256"/>
<organism evidence="11 17">
    <name type="scientific">Brevibacterium aurantiacum</name>
    <dbReference type="NCBI Taxonomy" id="273384"/>
    <lineage>
        <taxon>Bacteria</taxon>
        <taxon>Bacillati</taxon>
        <taxon>Actinomycetota</taxon>
        <taxon>Actinomycetes</taxon>
        <taxon>Micrococcales</taxon>
        <taxon>Brevibacteriaceae</taxon>
        <taxon>Brevibacterium</taxon>
    </lineage>
</organism>
<dbReference type="Proteomes" id="UP000218620">
    <property type="component" value="Unassembled WGS sequence"/>
</dbReference>
<dbReference type="InterPro" id="IPR047817">
    <property type="entry name" value="ABC2_TM_bact-type"/>
</dbReference>
<feature type="transmembrane region" description="Helical" evidence="6">
    <location>
        <begin position="72"/>
        <end position="89"/>
    </location>
</feature>
<dbReference type="Proteomes" id="UP000282731">
    <property type="component" value="Chromosome"/>
</dbReference>
<evidence type="ECO:0000256" key="5">
    <source>
        <dbReference type="ARBA" id="ARBA00023251"/>
    </source>
</evidence>
<dbReference type="PANTHER" id="PTHR43229:SF2">
    <property type="entry name" value="NODULATION PROTEIN J"/>
    <property type="match status" value="1"/>
</dbReference>
<dbReference type="Proteomes" id="UP000234289">
    <property type="component" value="Unassembled WGS sequence"/>
</dbReference>
<evidence type="ECO:0000313" key="10">
    <source>
        <dbReference type="EMBL" id="PCC42818.1"/>
    </source>
</evidence>
<name>A0A2H1I256_BREAU</name>
<keyword evidence="5" id="KW-0046">Antibiotic resistance</keyword>
<protein>
    <recommendedName>
        <fullName evidence="6">Transport permease protein</fullName>
    </recommendedName>
</protein>
<sequence length="294" mass="30868">MSTPIPHPTATETASSATAATETANPATANPATASATAFLESLDARRPPRLGGFSSTLVRLELLRKLRNRRTLIFTMVMPAVFYLIFGLTNRGQMLGNTDAALYISVSLATYGAMVATTTGGAQVAVERALGWSRQLALTPLHPAAYIITKVLVSMVLGAMSVIVVFGLTAVTGVHAPLGTMVVCGLLVVLTSSVFAAFGVMLGYLLPAENAIQISSMVLGIFSLIGGLFVPLAVWPETLQTIARFTPAYGAGEIARAPLGGGYDQWAVVNILVWLAVFIAGSAWALRKDTTRV</sequence>
<reference evidence="16 17" key="2">
    <citation type="submission" date="2017-03" db="EMBL/GenBank/DDBJ databases">
        <authorList>
            <person name="Afonso C.L."/>
            <person name="Miller P.J."/>
            <person name="Scott M.A."/>
            <person name="Spackman E."/>
            <person name="Goraichik I."/>
            <person name="Dimitrov K.M."/>
            <person name="Suarez D.L."/>
            <person name="Swayne D.E."/>
        </authorList>
    </citation>
    <scope>NUCLEOTIDE SEQUENCE [LARGE SCALE GENOMIC DNA]</scope>
    <source>
        <strain evidence="11">6</strain>
        <strain evidence="17">6(3)</strain>
        <strain evidence="13">8</strain>
        <strain evidence="16">8(6)</strain>
        <strain evidence="12">CNRZ 920</strain>
    </source>
</reference>
<dbReference type="GeneID" id="60907978"/>
<feature type="domain" description="ABC transmembrane type-2" evidence="8">
    <location>
        <begin position="71"/>
        <end position="290"/>
    </location>
</feature>
<dbReference type="EMBL" id="FXYZ01000002">
    <property type="protein sequence ID" value="SMX69204.1"/>
    <property type="molecule type" value="Genomic_DNA"/>
</dbReference>
<feature type="transmembrane region" description="Helical" evidence="6">
    <location>
        <begin position="148"/>
        <end position="173"/>
    </location>
</feature>
<evidence type="ECO:0000256" key="6">
    <source>
        <dbReference type="RuleBase" id="RU361157"/>
    </source>
</evidence>
<dbReference type="PANTHER" id="PTHR43229">
    <property type="entry name" value="NODULATION PROTEIN J"/>
    <property type="match status" value="1"/>
</dbReference>
<evidence type="ECO:0000259" key="8">
    <source>
        <dbReference type="PROSITE" id="PS51012"/>
    </source>
</evidence>
<feature type="transmembrane region" description="Helical" evidence="6">
    <location>
        <begin position="101"/>
        <end position="127"/>
    </location>
</feature>
<feature type="region of interest" description="Disordered" evidence="7">
    <location>
        <begin position="1"/>
        <end position="31"/>
    </location>
</feature>
<dbReference type="EMBL" id="CP025334">
    <property type="protein sequence ID" value="AZT98855.1"/>
    <property type="molecule type" value="Genomic_DNA"/>
</dbReference>
<dbReference type="Proteomes" id="UP000234327">
    <property type="component" value="Unassembled WGS sequence"/>
</dbReference>
<accession>A0A2A3YU80</accession>
<keyword evidence="2 6" id="KW-0812">Transmembrane</keyword>
<evidence type="ECO:0000256" key="1">
    <source>
        <dbReference type="ARBA" id="ARBA00004141"/>
    </source>
</evidence>
<dbReference type="PIRSF" id="PIRSF006648">
    <property type="entry name" value="DrrB"/>
    <property type="match status" value="1"/>
</dbReference>
<accession>A0A2H1I256</accession>
<keyword evidence="4 6" id="KW-0472">Membrane</keyword>
<evidence type="ECO:0000313" key="11">
    <source>
        <dbReference type="EMBL" id="SMX69204.1"/>
    </source>
</evidence>
<dbReference type="InterPro" id="IPR013525">
    <property type="entry name" value="ABC2_TM"/>
</dbReference>
<dbReference type="GO" id="GO:0043190">
    <property type="term" value="C:ATP-binding cassette (ABC) transporter complex"/>
    <property type="evidence" value="ECO:0007669"/>
    <property type="project" value="InterPro"/>
</dbReference>